<comment type="caution">
    <text evidence="7">The sequence shown here is derived from an EMBL/GenBank/DDBJ whole genome shotgun (WGS) entry which is preliminary data.</text>
</comment>
<evidence type="ECO:0000256" key="1">
    <source>
        <dbReference type="ARBA" id="ARBA00004370"/>
    </source>
</evidence>
<reference evidence="7 8" key="1">
    <citation type="journal article" date="2016" name="Nat. Commun.">
        <title>Thousands of microbial genomes shed light on interconnected biogeochemical processes in an aquifer system.</title>
        <authorList>
            <person name="Anantharaman K."/>
            <person name="Brown C.T."/>
            <person name="Hug L.A."/>
            <person name="Sharon I."/>
            <person name="Castelle C.J."/>
            <person name="Probst A.J."/>
            <person name="Thomas B.C."/>
            <person name="Singh A."/>
            <person name="Wilkins M.J."/>
            <person name="Karaoz U."/>
            <person name="Brodie E.L."/>
            <person name="Williams K.H."/>
            <person name="Hubbard S.S."/>
            <person name="Banfield J.F."/>
        </authorList>
    </citation>
    <scope>NUCLEOTIDE SEQUENCE [LARGE SCALE GENOMIC DNA]</scope>
</reference>
<dbReference type="Pfam" id="PF04101">
    <property type="entry name" value="Glyco_tran_28_C"/>
    <property type="match status" value="1"/>
</dbReference>
<dbReference type="InterPro" id="IPR007235">
    <property type="entry name" value="Glyco_trans_28_C"/>
</dbReference>
<sequence length="368" mass="41694">MKTDPKKILLVSVSTGSGHVRTAEALKKSAKILYPDLEIEHIDMMNYVSSPMRKTIVESYDILAEKIPEIWGFFYKKTNSPKILRLTQKMSMVFNQFNSGSFFKYVLQYKPTHILCTNFLSAYAILPIQEKNKFNAKISLLMTDYFSHDLQIVKNIQHYFAPTPKTKYHLVECGIDNKNITVSGIPIDPVFYEEKNINKLKEKYGAKNDKTNLLILSGGQGLVDTTGIIKTLSKSTTQYRVFAIAGKNKKLLAKLKKLEASGNVELHPVGWTDEMDEYMRVADYIITKPGGLTITECIALNKPIIAISPIPGQEECNSQYLLENNLGVVVRTPSDLLYYLENTSWKNKIEKPAKTPASRIILNKLLEI</sequence>
<gene>
    <name evidence="7" type="ORF">A2373_04190</name>
</gene>
<dbReference type="InterPro" id="IPR009695">
    <property type="entry name" value="Diacylglyc_glucosyltr_N"/>
</dbReference>
<dbReference type="Gene3D" id="3.40.50.2000">
    <property type="entry name" value="Glycogen Phosphorylase B"/>
    <property type="match status" value="1"/>
</dbReference>
<dbReference type="GO" id="GO:0016020">
    <property type="term" value="C:membrane"/>
    <property type="evidence" value="ECO:0007669"/>
    <property type="project" value="UniProtKB-SubCell"/>
</dbReference>
<name>A0A1F6NFW0_9BACT</name>
<dbReference type="PANTHER" id="PTHR43025:SF3">
    <property type="entry name" value="MONOGALACTOSYLDIACYLGLYCEROL SYNTHASE 1, CHLOROPLASTIC"/>
    <property type="match status" value="1"/>
</dbReference>
<comment type="subcellular location">
    <subcellularLocation>
        <location evidence="1">Membrane</location>
    </subcellularLocation>
</comment>
<feature type="domain" description="Diacylglycerol glucosyltransferase N-terminal" evidence="6">
    <location>
        <begin position="19"/>
        <end position="187"/>
    </location>
</feature>
<keyword evidence="4" id="KW-0808">Transferase</keyword>
<evidence type="ECO:0000256" key="3">
    <source>
        <dbReference type="ARBA" id="ARBA00022676"/>
    </source>
</evidence>
<keyword evidence="3" id="KW-0328">Glycosyltransferase</keyword>
<dbReference type="Pfam" id="PF06925">
    <property type="entry name" value="MGDG_synth"/>
    <property type="match status" value="1"/>
</dbReference>
<dbReference type="STRING" id="1798697.A2373_04190"/>
<dbReference type="GO" id="GO:0016758">
    <property type="term" value="F:hexosyltransferase activity"/>
    <property type="evidence" value="ECO:0007669"/>
    <property type="project" value="InterPro"/>
</dbReference>
<dbReference type="AlphaFoldDB" id="A0A1F6NFW0"/>
<evidence type="ECO:0000313" key="7">
    <source>
        <dbReference type="EMBL" id="OGH82896.1"/>
    </source>
</evidence>
<evidence type="ECO:0000256" key="4">
    <source>
        <dbReference type="ARBA" id="ARBA00022679"/>
    </source>
</evidence>
<evidence type="ECO:0000256" key="2">
    <source>
        <dbReference type="ARBA" id="ARBA00006962"/>
    </source>
</evidence>
<feature type="domain" description="Glycosyl transferase family 28 C-terminal" evidence="5">
    <location>
        <begin position="230"/>
        <end position="325"/>
    </location>
</feature>
<evidence type="ECO:0000259" key="6">
    <source>
        <dbReference type="Pfam" id="PF06925"/>
    </source>
</evidence>
<proteinExistence type="inferred from homology"/>
<evidence type="ECO:0000259" key="5">
    <source>
        <dbReference type="Pfam" id="PF04101"/>
    </source>
</evidence>
<dbReference type="Proteomes" id="UP000176300">
    <property type="component" value="Unassembled WGS sequence"/>
</dbReference>
<protein>
    <recommendedName>
        <fullName evidence="9">Diacylglycerol glucosyltransferase N-terminal domain-containing protein</fullName>
    </recommendedName>
</protein>
<dbReference type="InterPro" id="IPR050519">
    <property type="entry name" value="Glycosyltransf_28_UgtP"/>
</dbReference>
<evidence type="ECO:0000313" key="8">
    <source>
        <dbReference type="Proteomes" id="UP000176300"/>
    </source>
</evidence>
<comment type="similarity">
    <text evidence="2">Belongs to the glycosyltransferase 28 family.</text>
</comment>
<dbReference type="PANTHER" id="PTHR43025">
    <property type="entry name" value="MONOGALACTOSYLDIACYLGLYCEROL SYNTHASE"/>
    <property type="match status" value="1"/>
</dbReference>
<dbReference type="SUPFAM" id="SSF53756">
    <property type="entry name" value="UDP-Glycosyltransferase/glycogen phosphorylase"/>
    <property type="match status" value="1"/>
</dbReference>
<accession>A0A1F6NFW0</accession>
<evidence type="ECO:0008006" key="9">
    <source>
        <dbReference type="Google" id="ProtNLM"/>
    </source>
</evidence>
<organism evidence="7 8">
    <name type="scientific">Candidatus Magasanikbacteria bacterium RIFOXYB1_FULL_40_15</name>
    <dbReference type="NCBI Taxonomy" id="1798697"/>
    <lineage>
        <taxon>Bacteria</taxon>
        <taxon>Candidatus Magasanikiibacteriota</taxon>
    </lineage>
</organism>
<dbReference type="EMBL" id="MFQS01000026">
    <property type="protein sequence ID" value="OGH82896.1"/>
    <property type="molecule type" value="Genomic_DNA"/>
</dbReference>
<dbReference type="GO" id="GO:0009247">
    <property type="term" value="P:glycolipid biosynthetic process"/>
    <property type="evidence" value="ECO:0007669"/>
    <property type="project" value="InterPro"/>
</dbReference>